<accession>A0ABX2TMC9</accession>
<comment type="caution">
    <text evidence="2">The sequence shown here is derived from an EMBL/GenBank/DDBJ whole genome shotgun (WGS) entry which is preliminary data.</text>
</comment>
<dbReference type="Proteomes" id="UP000584642">
    <property type="component" value="Unassembled WGS sequence"/>
</dbReference>
<sequence>MTVFSFNIQDRIDVVAPVKFKVPQSVQRAQRGAEIPFVTKTIFVVFRIPHEDEMERVREEMMEHNRAVNDRIAEASKRREGASPEERAEADREIDEATRGLRLQQVELLKAFIVGLPENHGIGDGDAPAEYSPELIERLCGFRFLQNALWEVFVKLLNGDAKKGN</sequence>
<evidence type="ECO:0000313" key="3">
    <source>
        <dbReference type="Proteomes" id="UP000584642"/>
    </source>
</evidence>
<keyword evidence="3" id="KW-1185">Reference proteome</keyword>
<name>A0ABX2TMC9_9PROT</name>
<organism evidence="2 3">
    <name type="scientific">Azospirillum oleiclasticum</name>
    <dbReference type="NCBI Taxonomy" id="2735135"/>
    <lineage>
        <taxon>Bacteria</taxon>
        <taxon>Pseudomonadati</taxon>
        <taxon>Pseudomonadota</taxon>
        <taxon>Alphaproteobacteria</taxon>
        <taxon>Rhodospirillales</taxon>
        <taxon>Azospirillaceae</taxon>
        <taxon>Azospirillum</taxon>
    </lineage>
</organism>
<feature type="region of interest" description="Disordered" evidence="1">
    <location>
        <begin position="67"/>
        <end position="93"/>
    </location>
</feature>
<evidence type="ECO:0000256" key="1">
    <source>
        <dbReference type="SAM" id="MobiDB-lite"/>
    </source>
</evidence>
<protein>
    <submittedName>
        <fullName evidence="2">Uncharacterized protein</fullName>
    </submittedName>
</protein>
<reference evidence="2 3" key="1">
    <citation type="submission" date="2020-05" db="EMBL/GenBank/DDBJ databases">
        <title>Azospirillum oleiclasticum sp. nov, a nitrogen-fixing and heavy crude oil-emulsifying bacterium isolated from the crude oil of Yumen Oilfield.</title>
        <authorList>
            <person name="Wu D."/>
            <person name="Cai M."/>
            <person name="Zhang X."/>
        </authorList>
    </citation>
    <scope>NUCLEOTIDE SEQUENCE [LARGE SCALE GENOMIC DNA]</scope>
    <source>
        <strain evidence="2 3">ROY-1-1-2</strain>
    </source>
</reference>
<evidence type="ECO:0000313" key="2">
    <source>
        <dbReference type="EMBL" id="NYZ24488.1"/>
    </source>
</evidence>
<gene>
    <name evidence="2" type="ORF">HND93_32700</name>
</gene>
<proteinExistence type="predicted"/>
<dbReference type="RefSeq" id="WP_180286267.1">
    <property type="nucleotide sequence ID" value="NZ_JABFDB010000041.1"/>
</dbReference>
<dbReference type="EMBL" id="JABFDB010000041">
    <property type="protein sequence ID" value="NYZ24488.1"/>
    <property type="molecule type" value="Genomic_DNA"/>
</dbReference>